<feature type="transmembrane region" description="Helical" evidence="1">
    <location>
        <begin position="22"/>
        <end position="44"/>
    </location>
</feature>
<proteinExistence type="predicted"/>
<gene>
    <name evidence="2" type="ORF">C5748_12070</name>
</gene>
<keyword evidence="3" id="KW-1185">Reference proteome</keyword>
<organism evidence="2 3">
    <name type="scientific">Phyllobacterium phragmitis</name>
    <dbReference type="NCBI Taxonomy" id="2670329"/>
    <lineage>
        <taxon>Bacteria</taxon>
        <taxon>Pseudomonadati</taxon>
        <taxon>Pseudomonadota</taxon>
        <taxon>Alphaproteobacteria</taxon>
        <taxon>Hyphomicrobiales</taxon>
        <taxon>Phyllobacteriaceae</taxon>
        <taxon>Phyllobacterium</taxon>
    </lineage>
</organism>
<protein>
    <submittedName>
        <fullName evidence="2">Uncharacterized protein</fullName>
    </submittedName>
</protein>
<keyword evidence="1" id="KW-1133">Transmembrane helix</keyword>
<dbReference type="Proteomes" id="UP000239434">
    <property type="component" value="Unassembled WGS sequence"/>
</dbReference>
<accession>A0A2S9ISB9</accession>
<dbReference type="EMBL" id="PVBR01000007">
    <property type="protein sequence ID" value="PRD43418.1"/>
    <property type="molecule type" value="Genomic_DNA"/>
</dbReference>
<keyword evidence="1" id="KW-0472">Membrane</keyword>
<evidence type="ECO:0000313" key="2">
    <source>
        <dbReference type="EMBL" id="PRD43418.1"/>
    </source>
</evidence>
<dbReference type="AlphaFoldDB" id="A0A2S9ISB9"/>
<name>A0A2S9ISB9_9HYPH</name>
<evidence type="ECO:0000313" key="3">
    <source>
        <dbReference type="Proteomes" id="UP000239434"/>
    </source>
</evidence>
<comment type="caution">
    <text evidence="2">The sequence shown here is derived from an EMBL/GenBank/DDBJ whole genome shotgun (WGS) entry which is preliminary data.</text>
</comment>
<keyword evidence="1" id="KW-0812">Transmembrane</keyword>
<evidence type="ECO:0000256" key="1">
    <source>
        <dbReference type="SAM" id="Phobius"/>
    </source>
</evidence>
<sequence length="111" mass="11581">MAGDLNNRPPEFLPASALGKRLAILLALAVILLLALAWMTVALLDATDGLSIDPLTFTATNLEQIGALLVLADGETSVHQSGVHAGRALVSDKDGILAVLSQRHGFPDPHP</sequence>
<dbReference type="RefSeq" id="WP_105742165.1">
    <property type="nucleotide sequence ID" value="NZ_PVBR01000007.1"/>
</dbReference>
<reference evidence="2 3" key="1">
    <citation type="submission" date="2018-02" db="EMBL/GenBank/DDBJ databases">
        <title>The draft genome of Phyllobacterium sp. 1N-3.</title>
        <authorList>
            <person name="Liu L."/>
            <person name="Li L."/>
            <person name="Zhang X."/>
            <person name="Wang T."/>
            <person name="Liang L."/>
        </authorList>
    </citation>
    <scope>NUCLEOTIDE SEQUENCE [LARGE SCALE GENOMIC DNA]</scope>
    <source>
        <strain evidence="2 3">1N-3</strain>
    </source>
</reference>